<dbReference type="InterPro" id="IPR029058">
    <property type="entry name" value="AB_hydrolase_fold"/>
</dbReference>
<organism evidence="3 6">
    <name type="scientific">Flavobacterium pectinovorum</name>
    <dbReference type="NCBI Taxonomy" id="29533"/>
    <lineage>
        <taxon>Bacteria</taxon>
        <taxon>Pseudomonadati</taxon>
        <taxon>Bacteroidota</taxon>
        <taxon>Flavobacteriia</taxon>
        <taxon>Flavobacteriales</taxon>
        <taxon>Flavobacteriaceae</taxon>
        <taxon>Flavobacterium</taxon>
    </lineage>
</organism>
<keyword evidence="5" id="KW-1185">Reference proteome</keyword>
<dbReference type="SUPFAM" id="SSF82171">
    <property type="entry name" value="DPP6 N-terminal domain-like"/>
    <property type="match status" value="1"/>
</dbReference>
<evidence type="ECO:0000313" key="6">
    <source>
        <dbReference type="Proteomes" id="UP000198431"/>
    </source>
</evidence>
<dbReference type="Proteomes" id="UP000198431">
    <property type="component" value="Unassembled WGS sequence"/>
</dbReference>
<dbReference type="Proteomes" id="UP000184216">
    <property type="component" value="Unassembled WGS sequence"/>
</dbReference>
<dbReference type="InterPro" id="IPR001375">
    <property type="entry name" value="Peptidase_S9_cat"/>
</dbReference>
<dbReference type="GO" id="GO:0006508">
    <property type="term" value="P:proteolysis"/>
    <property type="evidence" value="ECO:0007669"/>
    <property type="project" value="InterPro"/>
</dbReference>
<feature type="domain" description="Peptidase S9 prolyl oligopeptidase catalytic" evidence="2">
    <location>
        <begin position="680"/>
        <end position="848"/>
    </location>
</feature>
<dbReference type="InterPro" id="IPR011042">
    <property type="entry name" value="6-blade_b-propeller_TolB-like"/>
</dbReference>
<dbReference type="GO" id="GO:0004252">
    <property type="term" value="F:serine-type endopeptidase activity"/>
    <property type="evidence" value="ECO:0007669"/>
    <property type="project" value="TreeGrafter"/>
</dbReference>
<reference evidence="3 6" key="1">
    <citation type="submission" date="2016-11" db="EMBL/GenBank/DDBJ databases">
        <title>Whole genomes of Flavobacteriaceae.</title>
        <authorList>
            <person name="Stine C."/>
            <person name="Li C."/>
            <person name="Tadesse D."/>
        </authorList>
    </citation>
    <scope>NUCLEOTIDE SEQUENCE [LARGE SCALE GENOMIC DNA]</scope>
    <source>
        <strain evidence="3 6">ATCC 19366</strain>
    </source>
</reference>
<dbReference type="EMBL" id="MUHB01000003">
    <property type="protein sequence ID" value="OXB07812.1"/>
    <property type="molecule type" value="Genomic_DNA"/>
</dbReference>
<dbReference type="Pfam" id="PF00326">
    <property type="entry name" value="Peptidase_S9"/>
    <property type="match status" value="1"/>
</dbReference>
<evidence type="ECO:0000313" key="4">
    <source>
        <dbReference type="EMBL" id="SHM81279.1"/>
    </source>
</evidence>
<accession>A0AB36P5S3</accession>
<sequence length="851" mass="97249">MKVPYIYTIVAAFFTMATYAQSGRLKLTPSDFEKWGTLSEEKISPDGKWVSCKMKYESAKDTLFVINAMTNKKENYPGAVSLTFSPDSKSYTIKYPAGKTSLLEFKTNKSLSYFDVDRFDFISGGYLVLTENQLKEKNLQLFDSKNKLQWQINNVVDYNLANSQRLAIITENGVSLVNLFAKMPPVEIIFDKQSKFSRPTWSLNENSFAVFSQSVTASDSIKIVHHNCLNGKTTFLKSRDVRFNGTPFNIEPYKMVVSENNKQVYLLLTDIKEKKDEGKVVEVWDSSTLHEYPEEELLKDTETHPYLTIWNVETGKLQKLDDGDFINTKVLPYGTYAVSASKSSIVSRTSEFAPTDYYSIDLRNGKNTLIARQCSTVVGAIKVSPSGRYIAYFKNGHYYIFDNETGKVLNITTALSVDFNDVEFDRAGINPGYRIPGWTSDSRYVILYDQFDIWLFSPDGKVSRKITNGRSIKTQFRLEILRSDMQYEDVGQLSRETINIQEGIVITARGSDYSSGFYWFSETEGLNKFYHGKYRTKRFAKAKDTSKYIYSDETDSRPPRLMLMDKTGKEPRIIYQSNKHYTNYKWSRSELITYNNAHGDALQGVLMYPSNYQAGKKYPMVVYIYERLSQTVYDYINPVVSNPIGFSPPTYLHDGYFVLMPDIKYEIGSPGPSAVDCVTSAVKSVLRGNIIEENHIGLLGHSYGGFQSAFIITQTPIFAAAVASGAITDPVSSYLTKNFERYRSENWRFEDHQYRMESSPLNNWEGYIKNSTIAHATNITTPLLSWNGKNDSAVNFEQGLELHLALRSLHKPNLFLLYPDQGHILTDPRAQLDLTMRVKGWFDKYLKNKRN</sequence>
<dbReference type="RefSeq" id="WP_073396356.1">
    <property type="nucleotide sequence ID" value="NZ_FRBX01000004.1"/>
</dbReference>
<keyword evidence="1" id="KW-0378">Hydrolase</keyword>
<proteinExistence type="predicted"/>
<gene>
    <name evidence="3" type="ORF">B0A72_02800</name>
    <name evidence="4" type="ORF">SAMN05444387_3265</name>
</gene>
<evidence type="ECO:0000256" key="1">
    <source>
        <dbReference type="ARBA" id="ARBA00022801"/>
    </source>
</evidence>
<evidence type="ECO:0000313" key="3">
    <source>
        <dbReference type="EMBL" id="OXB07812.1"/>
    </source>
</evidence>
<reference evidence="4 5" key="2">
    <citation type="submission" date="2016-11" db="EMBL/GenBank/DDBJ databases">
        <authorList>
            <person name="Varghese N."/>
            <person name="Submissions S."/>
        </authorList>
    </citation>
    <scope>NUCLEOTIDE SEQUENCE [LARGE SCALE GENOMIC DNA]</scope>
    <source>
        <strain evidence="4 5">DSM 6368</strain>
    </source>
</reference>
<protein>
    <submittedName>
        <fullName evidence="4">Prolyl oligopeptidase family protein</fullName>
    </submittedName>
</protein>
<dbReference type="SUPFAM" id="SSF53474">
    <property type="entry name" value="alpha/beta-Hydrolases"/>
    <property type="match status" value="1"/>
</dbReference>
<name>A0AB36P5S3_9FLAO</name>
<dbReference type="EMBL" id="FRBX01000004">
    <property type="protein sequence ID" value="SHM81279.1"/>
    <property type="molecule type" value="Genomic_DNA"/>
</dbReference>
<evidence type="ECO:0000313" key="5">
    <source>
        <dbReference type="Proteomes" id="UP000184216"/>
    </source>
</evidence>
<dbReference type="PANTHER" id="PTHR42776:SF27">
    <property type="entry name" value="DIPEPTIDYL PEPTIDASE FAMILY MEMBER 6"/>
    <property type="match status" value="1"/>
</dbReference>
<comment type="caution">
    <text evidence="3">The sequence shown here is derived from an EMBL/GenBank/DDBJ whole genome shotgun (WGS) entry which is preliminary data.</text>
</comment>
<evidence type="ECO:0000259" key="2">
    <source>
        <dbReference type="Pfam" id="PF00326"/>
    </source>
</evidence>
<dbReference type="Gene3D" id="3.40.50.1820">
    <property type="entry name" value="alpha/beta hydrolase"/>
    <property type="match status" value="1"/>
</dbReference>
<dbReference type="PANTHER" id="PTHR42776">
    <property type="entry name" value="SERINE PEPTIDASE S9 FAMILY MEMBER"/>
    <property type="match status" value="1"/>
</dbReference>
<dbReference type="AlphaFoldDB" id="A0AB36P5S3"/>
<dbReference type="Gene3D" id="2.120.10.30">
    <property type="entry name" value="TolB, C-terminal domain"/>
    <property type="match status" value="1"/>
</dbReference>